<organism evidence="9 10">
    <name type="scientific">Littorina saxatilis</name>
    <dbReference type="NCBI Taxonomy" id="31220"/>
    <lineage>
        <taxon>Eukaryota</taxon>
        <taxon>Metazoa</taxon>
        <taxon>Spiralia</taxon>
        <taxon>Lophotrochozoa</taxon>
        <taxon>Mollusca</taxon>
        <taxon>Gastropoda</taxon>
        <taxon>Caenogastropoda</taxon>
        <taxon>Littorinimorpha</taxon>
        <taxon>Littorinoidea</taxon>
        <taxon>Littorinidae</taxon>
        <taxon>Littorina</taxon>
    </lineage>
</organism>
<dbReference type="Pfam" id="PF21033">
    <property type="entry name" value="RMD1-3"/>
    <property type="match status" value="1"/>
</dbReference>
<evidence type="ECO:0000256" key="7">
    <source>
        <dbReference type="ARBA" id="ARBA00039966"/>
    </source>
</evidence>
<keyword evidence="6" id="KW-0206">Cytoskeleton</keyword>
<accession>A0AAN9C0M7</accession>
<dbReference type="GO" id="GO:0005876">
    <property type="term" value="C:spindle microtubule"/>
    <property type="evidence" value="ECO:0007669"/>
    <property type="project" value="TreeGrafter"/>
</dbReference>
<dbReference type="Proteomes" id="UP001374579">
    <property type="component" value="Unassembled WGS sequence"/>
</dbReference>
<evidence type="ECO:0000313" key="9">
    <source>
        <dbReference type="EMBL" id="KAK7115177.1"/>
    </source>
</evidence>
<evidence type="ECO:0000256" key="2">
    <source>
        <dbReference type="ARBA" id="ARBA00011375"/>
    </source>
</evidence>
<dbReference type="InterPro" id="IPR011990">
    <property type="entry name" value="TPR-like_helical_dom_sf"/>
</dbReference>
<reference evidence="9 10" key="1">
    <citation type="submission" date="2024-02" db="EMBL/GenBank/DDBJ databases">
        <title>Chromosome-scale genome assembly of the rough periwinkle Littorina saxatilis.</title>
        <authorList>
            <person name="De Jode A."/>
            <person name="Faria R."/>
            <person name="Formenti G."/>
            <person name="Sims Y."/>
            <person name="Smith T.P."/>
            <person name="Tracey A."/>
            <person name="Wood J.M.D."/>
            <person name="Zagrodzka Z.B."/>
            <person name="Johannesson K."/>
            <person name="Butlin R.K."/>
            <person name="Leder E.H."/>
        </authorList>
    </citation>
    <scope>NUCLEOTIDE SEQUENCE [LARGE SCALE GENOMIC DNA]</scope>
    <source>
        <strain evidence="9">Snail1</strain>
        <tissue evidence="9">Muscle</tissue>
    </source>
</reference>
<dbReference type="GO" id="GO:0008017">
    <property type="term" value="F:microtubule binding"/>
    <property type="evidence" value="ECO:0007669"/>
    <property type="project" value="TreeGrafter"/>
</dbReference>
<dbReference type="EMBL" id="JBAMIC010000001">
    <property type="protein sequence ID" value="KAK7115177.1"/>
    <property type="molecule type" value="Genomic_DNA"/>
</dbReference>
<evidence type="ECO:0000256" key="5">
    <source>
        <dbReference type="ARBA" id="ARBA00022803"/>
    </source>
</evidence>
<dbReference type="GO" id="GO:0097431">
    <property type="term" value="C:mitotic spindle pole"/>
    <property type="evidence" value="ECO:0007669"/>
    <property type="project" value="TreeGrafter"/>
</dbReference>
<proteinExistence type="predicted"/>
<comment type="subunit">
    <text evidence="2">Interacts with microtubules.</text>
</comment>
<keyword evidence="5" id="KW-0802">TPR repeat</keyword>
<evidence type="ECO:0000256" key="8">
    <source>
        <dbReference type="ARBA" id="ARBA00041958"/>
    </source>
</evidence>
<gene>
    <name evidence="9" type="ORF">V1264_001104</name>
</gene>
<name>A0AAN9C0M7_9CAEN</name>
<evidence type="ECO:0000256" key="4">
    <source>
        <dbReference type="ARBA" id="ARBA00022737"/>
    </source>
</evidence>
<dbReference type="SUPFAM" id="SSF48452">
    <property type="entry name" value="TPR-like"/>
    <property type="match status" value="1"/>
</dbReference>
<dbReference type="InterPro" id="IPR049039">
    <property type="entry name" value="RMD1-3_a_helical_rpt"/>
</dbReference>
<keyword evidence="3" id="KW-0963">Cytoplasm</keyword>
<keyword evidence="4" id="KW-0677">Repeat</keyword>
<comment type="caution">
    <text evidence="9">The sequence shown here is derived from an EMBL/GenBank/DDBJ whole genome shotgun (WGS) entry which is preliminary data.</text>
</comment>
<dbReference type="GO" id="GO:0005739">
    <property type="term" value="C:mitochondrion"/>
    <property type="evidence" value="ECO:0007669"/>
    <property type="project" value="TreeGrafter"/>
</dbReference>
<evidence type="ECO:0000256" key="1">
    <source>
        <dbReference type="ARBA" id="ARBA00004245"/>
    </source>
</evidence>
<evidence type="ECO:0000256" key="3">
    <source>
        <dbReference type="ARBA" id="ARBA00022490"/>
    </source>
</evidence>
<evidence type="ECO:0000256" key="6">
    <source>
        <dbReference type="ARBA" id="ARBA00023212"/>
    </source>
</evidence>
<keyword evidence="10" id="KW-1185">Reference proteome</keyword>
<dbReference type="AlphaFoldDB" id="A0AAN9C0M7"/>
<dbReference type="Gene3D" id="1.25.40.10">
    <property type="entry name" value="Tetratricopeptide repeat domain"/>
    <property type="match status" value="1"/>
</dbReference>
<dbReference type="PANTHER" id="PTHR16056:SF16">
    <property type="entry name" value="REGULATOR OF MICROTUBULE DYNAMICS PROTEIN 1"/>
    <property type="match status" value="1"/>
</dbReference>
<protein>
    <recommendedName>
        <fullName evidence="7">Regulator of microtubule dynamics protein 1</fullName>
    </recommendedName>
    <alternativeName>
        <fullName evidence="8">Protein FAM82B</fullName>
    </alternativeName>
</protein>
<evidence type="ECO:0000313" key="10">
    <source>
        <dbReference type="Proteomes" id="UP001374579"/>
    </source>
</evidence>
<dbReference type="PANTHER" id="PTHR16056">
    <property type="entry name" value="REGULATOR OF MICROTUBULE DYNAMICS PROTEIN"/>
    <property type="match status" value="1"/>
</dbReference>
<comment type="subcellular location">
    <subcellularLocation>
        <location evidence="1">Cytoplasm</location>
        <location evidence="1">Cytoskeleton</location>
    </subcellularLocation>
</comment>
<sequence length="312" mass="35032">MVTRKVLNSVGCLFRTLQKSNAGLEKGRANILTRTRSFPSSPALLAVPATALLRSLTFFKLREQSDLKQARKMAEMQQLLENADRLWDEHKFDELLAFLKTHADTDHDDILWRLARVLGECCRLCDDKVVKKSLCFEAFDAAKRALAVNEKNAQAHMYYAILTDKTAEYEGITARISNAFVVKEHLMRACELDPKAAYTLYVLGMWCFLVADIPWYQRKIAELLFAAPPTSTYEEALGYFQKSAEANPKIPSSTNMILGKTHLRLGNTELAKSYLTTAYSAPVFTPDDMEAHKEAGELLVKLGVTLDEGDAV</sequence>